<evidence type="ECO:0000259" key="8">
    <source>
        <dbReference type="Pfam" id="PF02540"/>
    </source>
</evidence>
<dbReference type="Gene3D" id="3.40.50.620">
    <property type="entry name" value="HUPs"/>
    <property type="match status" value="1"/>
</dbReference>
<keyword evidence="5" id="KW-0067">ATP-binding</keyword>
<comment type="caution">
    <text evidence="9">The sequence shown here is derived from an EMBL/GenBank/DDBJ whole genome shotgun (WGS) entry which is preliminary data.</text>
</comment>
<dbReference type="GO" id="GO:0005524">
    <property type="term" value="F:ATP binding"/>
    <property type="evidence" value="ECO:0007669"/>
    <property type="project" value="UniProtKB-KW"/>
</dbReference>
<dbReference type="Pfam" id="PF02540">
    <property type="entry name" value="NAD_synthase"/>
    <property type="match status" value="1"/>
</dbReference>
<keyword evidence="6" id="KW-0520">NAD</keyword>
<keyword evidence="2" id="KW-0436">Ligase</keyword>
<evidence type="ECO:0000313" key="10">
    <source>
        <dbReference type="Proteomes" id="UP001152747"/>
    </source>
</evidence>
<evidence type="ECO:0000256" key="1">
    <source>
        <dbReference type="ARBA" id="ARBA00004790"/>
    </source>
</evidence>
<dbReference type="FunFam" id="3.40.50.620:FF:000461">
    <property type="entry name" value="Glutamine-dependent NAD(+) synthetase"/>
    <property type="match status" value="1"/>
</dbReference>
<dbReference type="OrthoDB" id="2020662at2759"/>
<dbReference type="Proteomes" id="UP001152747">
    <property type="component" value="Unassembled WGS sequence"/>
</dbReference>
<sequence length="278" mass="31607">MASQHSSQETRECADGLAKNVNSNHVGIFIDSVVSALLGVFQTAYSFMPSFTSSDNREIMALQNIQARIRMVLAYLMAQLALVKEGRPGGLLVLGTANVDESLVGYLTKYDCSSADINPIGSVSKIDLRKFLELAYNKYGMTALRSVIDSVPTAELRPLVDGKVEQTDESEIGLTYEELSVIGRLRKPGGMGPYAMFLKLLQIWADKYTVDEIEEKVRKFWWRYRVNRHKATVSTPAIHAENYSPDDHRNDHRPFLYPDFSYQFERIREKIEQIKREQ</sequence>
<organism evidence="9 10">
    <name type="scientific">Caenorhabditis angaria</name>
    <dbReference type="NCBI Taxonomy" id="860376"/>
    <lineage>
        <taxon>Eukaryota</taxon>
        <taxon>Metazoa</taxon>
        <taxon>Ecdysozoa</taxon>
        <taxon>Nematoda</taxon>
        <taxon>Chromadorea</taxon>
        <taxon>Rhabditida</taxon>
        <taxon>Rhabditina</taxon>
        <taxon>Rhabditomorpha</taxon>
        <taxon>Rhabditoidea</taxon>
        <taxon>Rhabditidae</taxon>
        <taxon>Peloderinae</taxon>
        <taxon>Caenorhabditis</taxon>
    </lineage>
</organism>
<dbReference type="GO" id="GO:0003723">
    <property type="term" value="F:RNA binding"/>
    <property type="evidence" value="ECO:0007669"/>
    <property type="project" value="InterPro"/>
</dbReference>
<dbReference type="AlphaFoldDB" id="A0A9P1ING9"/>
<dbReference type="InterPro" id="IPR014729">
    <property type="entry name" value="Rossmann-like_a/b/a_fold"/>
</dbReference>
<dbReference type="PROSITE" id="PS50302">
    <property type="entry name" value="PUM"/>
    <property type="match status" value="1"/>
</dbReference>
<dbReference type="PANTHER" id="PTHR23090">
    <property type="entry name" value="NH 3 /GLUTAMINE-DEPENDENT NAD + SYNTHETASE"/>
    <property type="match status" value="1"/>
</dbReference>
<evidence type="ECO:0000256" key="6">
    <source>
        <dbReference type="ARBA" id="ARBA00023027"/>
    </source>
</evidence>
<accession>A0A9P1ING9</accession>
<evidence type="ECO:0000256" key="4">
    <source>
        <dbReference type="ARBA" id="ARBA00022741"/>
    </source>
</evidence>
<name>A0A9P1ING9_9PELO</name>
<evidence type="ECO:0000256" key="2">
    <source>
        <dbReference type="ARBA" id="ARBA00022598"/>
    </source>
</evidence>
<comment type="pathway">
    <text evidence="1">Cofactor biosynthesis; NAD(+) biosynthesis.</text>
</comment>
<protein>
    <recommendedName>
        <fullName evidence="8">NAD/GMP synthase domain-containing protein</fullName>
    </recommendedName>
</protein>
<reference evidence="9" key="1">
    <citation type="submission" date="2022-11" db="EMBL/GenBank/DDBJ databases">
        <authorList>
            <person name="Kikuchi T."/>
        </authorList>
    </citation>
    <scope>NUCLEOTIDE SEQUENCE</scope>
    <source>
        <strain evidence="9">PS1010</strain>
    </source>
</reference>
<dbReference type="GO" id="GO:0004359">
    <property type="term" value="F:glutaminase activity"/>
    <property type="evidence" value="ECO:0007669"/>
    <property type="project" value="InterPro"/>
</dbReference>
<dbReference type="InterPro" id="IPR003694">
    <property type="entry name" value="NAD_synthase"/>
</dbReference>
<dbReference type="SUPFAM" id="SSF52402">
    <property type="entry name" value="Adenine nucleotide alpha hydrolases-like"/>
    <property type="match status" value="1"/>
</dbReference>
<evidence type="ECO:0000313" key="9">
    <source>
        <dbReference type="EMBL" id="CAI5448998.1"/>
    </source>
</evidence>
<evidence type="ECO:0000256" key="3">
    <source>
        <dbReference type="ARBA" id="ARBA00022737"/>
    </source>
</evidence>
<keyword evidence="10" id="KW-1185">Reference proteome</keyword>
<dbReference type="NCBIfam" id="TIGR00552">
    <property type="entry name" value="nadE"/>
    <property type="match status" value="1"/>
</dbReference>
<dbReference type="GO" id="GO:0003952">
    <property type="term" value="F:NAD+ synthase (glutamine-hydrolyzing) activity"/>
    <property type="evidence" value="ECO:0007669"/>
    <property type="project" value="InterPro"/>
</dbReference>
<feature type="repeat" description="Pumilio" evidence="7">
    <location>
        <begin position="125"/>
        <end position="161"/>
    </location>
</feature>
<proteinExistence type="predicted"/>
<evidence type="ECO:0000256" key="5">
    <source>
        <dbReference type="ARBA" id="ARBA00022840"/>
    </source>
</evidence>
<evidence type="ECO:0000256" key="7">
    <source>
        <dbReference type="PROSITE-ProRule" id="PRU00317"/>
    </source>
</evidence>
<dbReference type="InterPro" id="IPR001313">
    <property type="entry name" value="Pumilio_RNA-bd_rpt"/>
</dbReference>
<dbReference type="PANTHER" id="PTHR23090:SF9">
    <property type="entry name" value="GLUTAMINE-DEPENDENT NAD(+) SYNTHETASE"/>
    <property type="match status" value="1"/>
</dbReference>
<dbReference type="GO" id="GO:0005737">
    <property type="term" value="C:cytoplasm"/>
    <property type="evidence" value="ECO:0007669"/>
    <property type="project" value="InterPro"/>
</dbReference>
<gene>
    <name evidence="9" type="ORF">CAMP_LOCUS11635</name>
</gene>
<keyword evidence="4" id="KW-0547">Nucleotide-binding</keyword>
<dbReference type="InterPro" id="IPR022310">
    <property type="entry name" value="NAD/GMP_synthase"/>
</dbReference>
<dbReference type="GO" id="GO:0009435">
    <property type="term" value="P:NAD+ biosynthetic process"/>
    <property type="evidence" value="ECO:0007669"/>
    <property type="project" value="InterPro"/>
</dbReference>
<dbReference type="CDD" id="cd00553">
    <property type="entry name" value="NAD_synthase"/>
    <property type="match status" value="1"/>
</dbReference>
<keyword evidence="3" id="KW-0677">Repeat</keyword>
<dbReference type="EMBL" id="CANHGI010000004">
    <property type="protein sequence ID" value="CAI5448998.1"/>
    <property type="molecule type" value="Genomic_DNA"/>
</dbReference>
<feature type="domain" description="NAD/GMP synthase" evidence="8">
    <location>
        <begin position="1"/>
        <end position="180"/>
    </location>
</feature>